<keyword evidence="2" id="KW-1133">Transmembrane helix</keyword>
<proteinExistence type="predicted"/>
<name>A0A0G4LGX3_VERLO</name>
<dbReference type="AlphaFoldDB" id="A0A0G4LGX3"/>
<dbReference type="Proteomes" id="UP000045706">
    <property type="component" value="Unassembled WGS sequence"/>
</dbReference>
<sequence length="105" mass="11066">MAETQVQPACLSTSKPLPPNPPSPPSKPRGAFGEGGEGDEGNPNSANDTSSNSKSPSLGLPTLPGEHGTMSLPPALRRPDYILTAAYMLISLELAWLTLWILRSL</sequence>
<organism evidence="3 4">
    <name type="scientific">Verticillium longisporum</name>
    <name type="common">Verticillium dahliae var. longisporum</name>
    <dbReference type="NCBI Taxonomy" id="100787"/>
    <lineage>
        <taxon>Eukaryota</taxon>
        <taxon>Fungi</taxon>
        <taxon>Dikarya</taxon>
        <taxon>Ascomycota</taxon>
        <taxon>Pezizomycotina</taxon>
        <taxon>Sordariomycetes</taxon>
        <taxon>Hypocreomycetidae</taxon>
        <taxon>Glomerellales</taxon>
        <taxon>Plectosphaerellaceae</taxon>
        <taxon>Verticillium</taxon>
    </lineage>
</organism>
<gene>
    <name evidence="3" type="ORF">BN1723_012219</name>
</gene>
<reference evidence="4" key="1">
    <citation type="submission" date="2015-05" db="EMBL/GenBank/DDBJ databases">
        <authorList>
            <person name="Fogelqvist Johan"/>
        </authorList>
    </citation>
    <scope>NUCLEOTIDE SEQUENCE [LARGE SCALE GENOMIC DNA]</scope>
</reference>
<evidence type="ECO:0000256" key="1">
    <source>
        <dbReference type="SAM" id="MobiDB-lite"/>
    </source>
</evidence>
<dbReference type="EMBL" id="CVQI01011336">
    <property type="protein sequence ID" value="CRK20950.1"/>
    <property type="molecule type" value="Genomic_DNA"/>
</dbReference>
<evidence type="ECO:0000313" key="4">
    <source>
        <dbReference type="Proteomes" id="UP000045706"/>
    </source>
</evidence>
<accession>A0A0G4LGX3</accession>
<keyword evidence="2" id="KW-0812">Transmembrane</keyword>
<feature type="transmembrane region" description="Helical" evidence="2">
    <location>
        <begin position="81"/>
        <end position="102"/>
    </location>
</feature>
<feature type="compositionally biased region" description="Polar residues" evidence="1">
    <location>
        <begin position="42"/>
        <end position="56"/>
    </location>
</feature>
<protein>
    <submittedName>
        <fullName evidence="3">Uncharacterized protein</fullName>
    </submittedName>
</protein>
<feature type="compositionally biased region" description="Pro residues" evidence="1">
    <location>
        <begin position="16"/>
        <end position="27"/>
    </location>
</feature>
<evidence type="ECO:0000256" key="2">
    <source>
        <dbReference type="SAM" id="Phobius"/>
    </source>
</evidence>
<feature type="region of interest" description="Disordered" evidence="1">
    <location>
        <begin position="1"/>
        <end position="75"/>
    </location>
</feature>
<keyword evidence="2" id="KW-0472">Membrane</keyword>
<evidence type="ECO:0000313" key="3">
    <source>
        <dbReference type="EMBL" id="CRK20950.1"/>
    </source>
</evidence>